<dbReference type="Proteomes" id="UP000007266">
    <property type="component" value="Linkage group 9"/>
</dbReference>
<evidence type="ECO:0000256" key="1">
    <source>
        <dbReference type="SAM" id="MobiDB-lite"/>
    </source>
</evidence>
<organism evidence="2 3">
    <name type="scientific">Tribolium castaneum</name>
    <name type="common">Red flour beetle</name>
    <dbReference type="NCBI Taxonomy" id="7070"/>
    <lineage>
        <taxon>Eukaryota</taxon>
        <taxon>Metazoa</taxon>
        <taxon>Ecdysozoa</taxon>
        <taxon>Arthropoda</taxon>
        <taxon>Hexapoda</taxon>
        <taxon>Insecta</taxon>
        <taxon>Pterygota</taxon>
        <taxon>Neoptera</taxon>
        <taxon>Endopterygota</taxon>
        <taxon>Coleoptera</taxon>
        <taxon>Polyphaga</taxon>
        <taxon>Cucujiformia</taxon>
        <taxon>Tenebrionidae</taxon>
        <taxon>Tenebrionidae incertae sedis</taxon>
        <taxon>Tribolium</taxon>
    </lineage>
</organism>
<feature type="region of interest" description="Disordered" evidence="1">
    <location>
        <begin position="42"/>
        <end position="62"/>
    </location>
</feature>
<gene>
    <name evidence="2" type="primary">GLEAN_12865</name>
    <name evidence="2" type="ORF">TcasGA2_TC012865</name>
</gene>
<reference evidence="2 3" key="2">
    <citation type="journal article" date="2010" name="Nucleic Acids Res.">
        <title>BeetleBase in 2010: revisions to provide comprehensive genomic information for Tribolium castaneum.</title>
        <authorList>
            <person name="Kim H.S."/>
            <person name="Murphy T."/>
            <person name="Xia J."/>
            <person name="Caragea D."/>
            <person name="Park Y."/>
            <person name="Beeman R.W."/>
            <person name="Lorenzen M.D."/>
            <person name="Butcher S."/>
            <person name="Manak J.R."/>
            <person name="Brown S.J."/>
        </authorList>
    </citation>
    <scope>GENOME REANNOTATION</scope>
    <source>
        <strain evidence="2 3">Georgia GA2</strain>
    </source>
</reference>
<feature type="compositionally biased region" description="Polar residues" evidence="1">
    <location>
        <begin position="42"/>
        <end position="61"/>
    </location>
</feature>
<dbReference type="InParanoid" id="D6X1B5"/>
<evidence type="ECO:0000313" key="2">
    <source>
        <dbReference type="EMBL" id="EFA10604.1"/>
    </source>
</evidence>
<proteinExistence type="predicted"/>
<keyword evidence="3" id="KW-1185">Reference proteome</keyword>
<dbReference type="EMBL" id="KQ971372">
    <property type="protein sequence ID" value="EFA10604.1"/>
    <property type="molecule type" value="Genomic_DNA"/>
</dbReference>
<dbReference type="HOGENOM" id="CLU_1962407_0_0_1"/>
<reference evidence="2 3" key="1">
    <citation type="journal article" date="2008" name="Nature">
        <title>The genome of the model beetle and pest Tribolium castaneum.</title>
        <authorList>
            <consortium name="Tribolium Genome Sequencing Consortium"/>
            <person name="Richards S."/>
            <person name="Gibbs R.A."/>
            <person name="Weinstock G.M."/>
            <person name="Brown S.J."/>
            <person name="Denell R."/>
            <person name="Beeman R.W."/>
            <person name="Gibbs R."/>
            <person name="Beeman R.W."/>
            <person name="Brown S.J."/>
            <person name="Bucher G."/>
            <person name="Friedrich M."/>
            <person name="Grimmelikhuijzen C.J."/>
            <person name="Klingler M."/>
            <person name="Lorenzen M."/>
            <person name="Richards S."/>
            <person name="Roth S."/>
            <person name="Schroder R."/>
            <person name="Tautz D."/>
            <person name="Zdobnov E.M."/>
            <person name="Muzny D."/>
            <person name="Gibbs R.A."/>
            <person name="Weinstock G.M."/>
            <person name="Attaway T."/>
            <person name="Bell S."/>
            <person name="Buhay C.J."/>
            <person name="Chandrabose M.N."/>
            <person name="Chavez D."/>
            <person name="Clerk-Blankenburg K.P."/>
            <person name="Cree A."/>
            <person name="Dao M."/>
            <person name="Davis C."/>
            <person name="Chacko J."/>
            <person name="Dinh H."/>
            <person name="Dugan-Rocha S."/>
            <person name="Fowler G."/>
            <person name="Garner T.T."/>
            <person name="Garnes J."/>
            <person name="Gnirke A."/>
            <person name="Hawes A."/>
            <person name="Hernandez J."/>
            <person name="Hines S."/>
            <person name="Holder M."/>
            <person name="Hume J."/>
            <person name="Jhangiani S.N."/>
            <person name="Joshi V."/>
            <person name="Khan Z.M."/>
            <person name="Jackson L."/>
            <person name="Kovar C."/>
            <person name="Kowis A."/>
            <person name="Lee S."/>
            <person name="Lewis L.R."/>
            <person name="Margolis J."/>
            <person name="Morgan M."/>
            <person name="Nazareth L.V."/>
            <person name="Nguyen N."/>
            <person name="Okwuonu G."/>
            <person name="Parker D."/>
            <person name="Richards S."/>
            <person name="Ruiz S.J."/>
            <person name="Santibanez J."/>
            <person name="Savard J."/>
            <person name="Scherer S.E."/>
            <person name="Schneider B."/>
            <person name="Sodergren E."/>
            <person name="Tautz D."/>
            <person name="Vattahil S."/>
            <person name="Villasana D."/>
            <person name="White C.S."/>
            <person name="Wright R."/>
            <person name="Park Y."/>
            <person name="Beeman R.W."/>
            <person name="Lord J."/>
            <person name="Oppert B."/>
            <person name="Lorenzen M."/>
            <person name="Brown S."/>
            <person name="Wang L."/>
            <person name="Savard J."/>
            <person name="Tautz D."/>
            <person name="Richards S."/>
            <person name="Weinstock G."/>
            <person name="Gibbs R.A."/>
            <person name="Liu Y."/>
            <person name="Worley K."/>
            <person name="Weinstock G."/>
            <person name="Elsik C.G."/>
            <person name="Reese J.T."/>
            <person name="Elhaik E."/>
            <person name="Landan G."/>
            <person name="Graur D."/>
            <person name="Arensburger P."/>
            <person name="Atkinson P."/>
            <person name="Beeman R.W."/>
            <person name="Beidler J."/>
            <person name="Brown S.J."/>
            <person name="Demuth J.P."/>
            <person name="Drury D.W."/>
            <person name="Du Y.Z."/>
            <person name="Fujiwara H."/>
            <person name="Lorenzen M."/>
            <person name="Maselli V."/>
            <person name="Osanai M."/>
            <person name="Park Y."/>
            <person name="Robertson H.M."/>
            <person name="Tu Z."/>
            <person name="Wang J.J."/>
            <person name="Wang S."/>
            <person name="Richards S."/>
            <person name="Song H."/>
            <person name="Zhang L."/>
            <person name="Sodergren E."/>
            <person name="Werner D."/>
            <person name="Stanke M."/>
            <person name="Morgenstern B."/>
            <person name="Solovyev V."/>
            <person name="Kosarev P."/>
            <person name="Brown G."/>
            <person name="Chen H.C."/>
            <person name="Ermolaeva O."/>
            <person name="Hlavina W."/>
            <person name="Kapustin Y."/>
            <person name="Kiryutin B."/>
            <person name="Kitts P."/>
            <person name="Maglott D."/>
            <person name="Pruitt K."/>
            <person name="Sapojnikov V."/>
            <person name="Souvorov A."/>
            <person name="Mackey A.J."/>
            <person name="Waterhouse R.M."/>
            <person name="Wyder S."/>
            <person name="Zdobnov E.M."/>
            <person name="Zdobnov E.M."/>
            <person name="Wyder S."/>
            <person name="Kriventseva E.V."/>
            <person name="Kadowaki T."/>
            <person name="Bork P."/>
            <person name="Aranda M."/>
            <person name="Bao R."/>
            <person name="Beermann A."/>
            <person name="Berns N."/>
            <person name="Bolognesi R."/>
            <person name="Bonneton F."/>
            <person name="Bopp D."/>
            <person name="Brown S.J."/>
            <person name="Bucher G."/>
            <person name="Butts T."/>
            <person name="Chaumot A."/>
            <person name="Denell R.E."/>
            <person name="Ferrier D.E."/>
            <person name="Friedrich M."/>
            <person name="Gordon C.M."/>
            <person name="Jindra M."/>
            <person name="Klingler M."/>
            <person name="Lan Q."/>
            <person name="Lattorff H.M."/>
            <person name="Laudet V."/>
            <person name="von Levetsow C."/>
            <person name="Liu Z."/>
            <person name="Lutz R."/>
            <person name="Lynch J.A."/>
            <person name="da Fonseca R.N."/>
            <person name="Posnien N."/>
            <person name="Reuter R."/>
            <person name="Roth S."/>
            <person name="Savard J."/>
            <person name="Schinko J.B."/>
            <person name="Schmitt C."/>
            <person name="Schoppmeier M."/>
            <person name="Schroder R."/>
            <person name="Shippy T.D."/>
            <person name="Simonnet F."/>
            <person name="Marques-Souza H."/>
            <person name="Tautz D."/>
            <person name="Tomoyasu Y."/>
            <person name="Trauner J."/>
            <person name="Van der Zee M."/>
            <person name="Vervoort M."/>
            <person name="Wittkopp N."/>
            <person name="Wimmer E.A."/>
            <person name="Yang X."/>
            <person name="Jones A.K."/>
            <person name="Sattelle D.B."/>
            <person name="Ebert P.R."/>
            <person name="Nelson D."/>
            <person name="Scott J.G."/>
            <person name="Beeman R.W."/>
            <person name="Muthukrishnan S."/>
            <person name="Kramer K.J."/>
            <person name="Arakane Y."/>
            <person name="Beeman R.W."/>
            <person name="Zhu Q."/>
            <person name="Hogenkamp D."/>
            <person name="Dixit R."/>
            <person name="Oppert B."/>
            <person name="Jiang H."/>
            <person name="Zou Z."/>
            <person name="Marshall J."/>
            <person name="Elpidina E."/>
            <person name="Vinokurov K."/>
            <person name="Oppert C."/>
            <person name="Zou Z."/>
            <person name="Evans J."/>
            <person name="Lu Z."/>
            <person name="Zhao P."/>
            <person name="Sumathipala N."/>
            <person name="Altincicek B."/>
            <person name="Vilcinskas A."/>
            <person name="Williams M."/>
            <person name="Hultmark D."/>
            <person name="Hetru C."/>
            <person name="Jiang H."/>
            <person name="Grimmelikhuijzen C.J."/>
            <person name="Hauser F."/>
            <person name="Cazzamali G."/>
            <person name="Williamson M."/>
            <person name="Park Y."/>
            <person name="Li B."/>
            <person name="Tanaka Y."/>
            <person name="Predel R."/>
            <person name="Neupert S."/>
            <person name="Schachtner J."/>
            <person name="Verleyen P."/>
            <person name="Raible F."/>
            <person name="Bork P."/>
            <person name="Friedrich M."/>
            <person name="Walden K.K."/>
            <person name="Robertson H.M."/>
            <person name="Angeli S."/>
            <person name="Foret S."/>
            <person name="Bucher G."/>
            <person name="Schuetz S."/>
            <person name="Maleszka R."/>
            <person name="Wimmer E.A."/>
            <person name="Beeman R.W."/>
            <person name="Lorenzen M."/>
            <person name="Tomoyasu Y."/>
            <person name="Miller S.C."/>
            <person name="Grossmann D."/>
            <person name="Bucher G."/>
        </authorList>
    </citation>
    <scope>NUCLEOTIDE SEQUENCE [LARGE SCALE GENOMIC DNA]</scope>
    <source>
        <strain evidence="2 3">Georgia GA2</strain>
    </source>
</reference>
<protein>
    <submittedName>
        <fullName evidence="2">Uncharacterized protein</fullName>
    </submittedName>
</protein>
<sequence>MNPKKAPQQVLQPFTHYHRNLLSIGENKVALIKMYQRINIQLDPSSTTRNPSKGENNSSVTPEVALFSSKPAYFHETQTHNSPPKHPLILRRINNPNCQHASAKTYYYSTAWPIIDPQNISRIVQKTA</sequence>
<name>D6X1B5_TRICA</name>
<evidence type="ECO:0000313" key="3">
    <source>
        <dbReference type="Proteomes" id="UP000007266"/>
    </source>
</evidence>
<dbReference type="AlphaFoldDB" id="D6X1B5"/>
<accession>D6X1B5</accession>